<keyword evidence="1" id="KW-0436">Ligase</keyword>
<dbReference type="Proteomes" id="UP000275408">
    <property type="component" value="Unassembled WGS sequence"/>
</dbReference>
<evidence type="ECO:0000256" key="5">
    <source>
        <dbReference type="ARBA" id="ARBA00023146"/>
    </source>
</evidence>
<evidence type="ECO:0000259" key="6">
    <source>
        <dbReference type="Pfam" id="PF09334"/>
    </source>
</evidence>
<feature type="non-terminal residue" evidence="7">
    <location>
        <position position="103"/>
    </location>
</feature>
<evidence type="ECO:0000256" key="1">
    <source>
        <dbReference type="ARBA" id="ARBA00022598"/>
    </source>
</evidence>
<dbReference type="PRINTS" id="PR01041">
    <property type="entry name" value="TRNASYNTHMET"/>
</dbReference>
<feature type="non-terminal residue" evidence="7">
    <location>
        <position position="1"/>
    </location>
</feature>
<dbReference type="SUPFAM" id="SSF52374">
    <property type="entry name" value="Nucleotidylyl transferase"/>
    <property type="match status" value="1"/>
</dbReference>
<name>A0A3M6T5U7_POCDA</name>
<dbReference type="GO" id="GO:0005524">
    <property type="term" value="F:ATP binding"/>
    <property type="evidence" value="ECO:0007669"/>
    <property type="project" value="UniProtKB-KW"/>
</dbReference>
<evidence type="ECO:0000256" key="4">
    <source>
        <dbReference type="ARBA" id="ARBA00022917"/>
    </source>
</evidence>
<keyword evidence="5" id="KW-0030">Aminoacyl-tRNA synthetase</keyword>
<dbReference type="InterPro" id="IPR023458">
    <property type="entry name" value="Met-tRNA_ligase_1"/>
</dbReference>
<proteinExistence type="predicted"/>
<organism evidence="7 8">
    <name type="scientific">Pocillopora damicornis</name>
    <name type="common">Cauliflower coral</name>
    <name type="synonym">Millepora damicornis</name>
    <dbReference type="NCBI Taxonomy" id="46731"/>
    <lineage>
        <taxon>Eukaryota</taxon>
        <taxon>Metazoa</taxon>
        <taxon>Cnidaria</taxon>
        <taxon>Anthozoa</taxon>
        <taxon>Hexacorallia</taxon>
        <taxon>Scleractinia</taxon>
        <taxon>Astrocoeniina</taxon>
        <taxon>Pocilloporidae</taxon>
        <taxon>Pocillopora</taxon>
    </lineage>
</organism>
<gene>
    <name evidence="7" type="ORF">pdam_00023794</name>
</gene>
<dbReference type="GO" id="GO:0017101">
    <property type="term" value="C:aminoacyl-tRNA synthetase multienzyme complex"/>
    <property type="evidence" value="ECO:0007669"/>
    <property type="project" value="TreeGrafter"/>
</dbReference>
<evidence type="ECO:0000313" key="8">
    <source>
        <dbReference type="Proteomes" id="UP000275408"/>
    </source>
</evidence>
<dbReference type="PANTHER" id="PTHR45765">
    <property type="entry name" value="METHIONINE--TRNA LIGASE"/>
    <property type="match status" value="1"/>
</dbReference>
<keyword evidence="8" id="KW-1185">Reference proteome</keyword>
<dbReference type="Gene3D" id="3.40.50.620">
    <property type="entry name" value="HUPs"/>
    <property type="match status" value="1"/>
</dbReference>
<dbReference type="InterPro" id="IPR015413">
    <property type="entry name" value="Methionyl/Leucyl_tRNA_Synth"/>
</dbReference>
<feature type="domain" description="Methionyl/Leucyl tRNA synthetase" evidence="6">
    <location>
        <begin position="37"/>
        <end position="102"/>
    </location>
</feature>
<dbReference type="Pfam" id="PF09334">
    <property type="entry name" value="tRNA-synt_1g"/>
    <property type="match status" value="1"/>
</dbReference>
<accession>A0A3M6T5U7</accession>
<evidence type="ECO:0000256" key="2">
    <source>
        <dbReference type="ARBA" id="ARBA00022741"/>
    </source>
</evidence>
<comment type="caution">
    <text evidence="7">The sequence shown here is derived from an EMBL/GenBank/DDBJ whole genome shotgun (WGS) entry which is preliminary data.</text>
</comment>
<dbReference type="STRING" id="46731.A0A3M6T5U7"/>
<reference evidence="7 8" key="1">
    <citation type="journal article" date="2018" name="Sci. Rep.">
        <title>Comparative analysis of the Pocillopora damicornis genome highlights role of immune system in coral evolution.</title>
        <authorList>
            <person name="Cunning R."/>
            <person name="Bay R.A."/>
            <person name="Gillette P."/>
            <person name="Baker A.C."/>
            <person name="Traylor-Knowles N."/>
        </authorList>
    </citation>
    <scope>NUCLEOTIDE SEQUENCE [LARGE SCALE GENOMIC DNA]</scope>
    <source>
        <strain evidence="7">RSMAS</strain>
        <tissue evidence="7">Whole animal</tissue>
    </source>
</reference>
<dbReference type="GO" id="GO:0005829">
    <property type="term" value="C:cytosol"/>
    <property type="evidence" value="ECO:0007669"/>
    <property type="project" value="TreeGrafter"/>
</dbReference>
<keyword evidence="2" id="KW-0547">Nucleotide-binding</keyword>
<dbReference type="AlphaFoldDB" id="A0A3M6T5U7"/>
<evidence type="ECO:0000256" key="3">
    <source>
        <dbReference type="ARBA" id="ARBA00022840"/>
    </source>
</evidence>
<dbReference type="GO" id="GO:0006431">
    <property type="term" value="P:methionyl-tRNA aminoacylation"/>
    <property type="evidence" value="ECO:0007669"/>
    <property type="project" value="InterPro"/>
</dbReference>
<dbReference type="EMBL" id="RCHS01004221">
    <property type="protein sequence ID" value="RMX36750.1"/>
    <property type="molecule type" value="Genomic_DNA"/>
</dbReference>
<dbReference type="OrthoDB" id="5844513at2759"/>
<dbReference type="InterPro" id="IPR033911">
    <property type="entry name" value="MetRS_core"/>
</dbReference>
<dbReference type="GO" id="GO:0004825">
    <property type="term" value="F:methionine-tRNA ligase activity"/>
    <property type="evidence" value="ECO:0007669"/>
    <property type="project" value="InterPro"/>
</dbReference>
<dbReference type="InterPro" id="IPR014729">
    <property type="entry name" value="Rossmann-like_a/b/a_fold"/>
</dbReference>
<keyword evidence="3" id="KW-0067">ATP-binding</keyword>
<keyword evidence="4" id="KW-0648">Protein biosynthesis</keyword>
<dbReference type="PANTHER" id="PTHR45765:SF1">
    <property type="entry name" value="METHIONINE--TRNA LIGASE, CYTOPLASMIC"/>
    <property type="match status" value="1"/>
</dbReference>
<protein>
    <recommendedName>
        <fullName evidence="6">Methionyl/Leucyl tRNA synthetase domain-containing protein</fullName>
    </recommendedName>
</protein>
<sequence>GTVAKVLSREEIDDAFEHWNNGSKNRPKTRRLVDPMFCRLRQYNTLYICGTDEYGTATETKALEEGLTPQQICDKYFKIHKEVYEWFQIKFDFFGRTTTKQQT</sequence>
<evidence type="ECO:0000313" key="7">
    <source>
        <dbReference type="EMBL" id="RMX36750.1"/>
    </source>
</evidence>